<dbReference type="GO" id="GO:0002151">
    <property type="term" value="F:G-quadruplex RNA binding"/>
    <property type="evidence" value="ECO:0000318"/>
    <property type="project" value="GO_Central"/>
</dbReference>
<dbReference type="InterPro" id="IPR027417">
    <property type="entry name" value="P-loop_NTPase"/>
</dbReference>
<dbReference type="SMART" id="SM00487">
    <property type="entry name" value="DEXDc"/>
    <property type="match status" value="1"/>
</dbReference>
<dbReference type="VEuPathDB" id="VectorBase:ISCW010381"/>
<dbReference type="InterPro" id="IPR011545">
    <property type="entry name" value="DEAD/DEAH_box_helicase_dom"/>
</dbReference>
<dbReference type="SMART" id="SM00847">
    <property type="entry name" value="HA2"/>
    <property type="match status" value="1"/>
</dbReference>
<dbReference type="InterPro" id="IPR002464">
    <property type="entry name" value="DNA/RNA_helicase_DEAH_CS"/>
</dbReference>
<evidence type="ECO:0000256" key="6">
    <source>
        <dbReference type="ARBA" id="ARBA00060772"/>
    </source>
</evidence>
<reference evidence="12 14" key="1">
    <citation type="submission" date="2008-03" db="EMBL/GenBank/DDBJ databases">
        <title>Annotation of Ixodes scapularis.</title>
        <authorList>
            <consortium name="Ixodes scapularis Genome Project Consortium"/>
            <person name="Caler E."/>
            <person name="Hannick L.I."/>
            <person name="Bidwell S."/>
            <person name="Joardar V."/>
            <person name="Thiagarajan M."/>
            <person name="Amedeo P."/>
            <person name="Galinsky K.J."/>
            <person name="Schobel S."/>
            <person name="Inman J."/>
            <person name="Hostetler J."/>
            <person name="Miller J."/>
            <person name="Hammond M."/>
            <person name="Megy K."/>
            <person name="Lawson D."/>
            <person name="Kodira C."/>
            <person name="Sutton G."/>
            <person name="Meyer J."/>
            <person name="Hill C.A."/>
            <person name="Birren B."/>
            <person name="Nene V."/>
            <person name="Collins F."/>
            <person name="Alarcon-Chaidez F."/>
            <person name="Wikel S."/>
            <person name="Strausberg R."/>
        </authorList>
    </citation>
    <scope>NUCLEOTIDE SEQUENCE [LARGE SCALE GENOMIC DNA]</scope>
    <source>
        <strain evidence="14">Wikel</strain>
        <strain evidence="12">Wikel colony</strain>
    </source>
</reference>
<keyword evidence="3 12" id="KW-0347">Helicase</keyword>
<keyword evidence="1" id="KW-0547">Nucleotide-binding</keyword>
<dbReference type="VEuPathDB" id="VectorBase:ISCP_036988"/>
<dbReference type="Gene3D" id="3.40.50.300">
    <property type="entry name" value="P-loop containing nucleotide triphosphate hydrolases"/>
    <property type="match status" value="2"/>
</dbReference>
<dbReference type="GO" id="GO:0005737">
    <property type="term" value="C:cytoplasm"/>
    <property type="evidence" value="ECO:0000318"/>
    <property type="project" value="GO_Central"/>
</dbReference>
<evidence type="ECO:0000259" key="9">
    <source>
        <dbReference type="PROSITE" id="PS50137"/>
    </source>
</evidence>
<dbReference type="SUPFAM" id="SSF52540">
    <property type="entry name" value="P-loop containing nucleoside triphosphate hydrolases"/>
    <property type="match status" value="1"/>
</dbReference>
<dbReference type="AlphaFoldDB" id="B7Q4B1"/>
<evidence type="ECO:0000256" key="3">
    <source>
        <dbReference type="ARBA" id="ARBA00022806"/>
    </source>
</evidence>
<dbReference type="InParanoid" id="B7Q4B1"/>
<dbReference type="EMBL" id="ABJB010302966">
    <property type="status" value="NOT_ANNOTATED_CDS"/>
    <property type="molecule type" value="Genomic_DNA"/>
</dbReference>
<dbReference type="EMBL" id="DS854427">
    <property type="protein sequence ID" value="EEC13683.1"/>
    <property type="molecule type" value="Genomic_DNA"/>
</dbReference>
<dbReference type="CDD" id="cd00048">
    <property type="entry name" value="DSRM_SF"/>
    <property type="match status" value="1"/>
</dbReference>
<dbReference type="Proteomes" id="UP000001555">
    <property type="component" value="Unassembled WGS sequence"/>
</dbReference>
<dbReference type="HOGENOM" id="CLU_001832_1_2_1"/>
<dbReference type="GO" id="GO:0017111">
    <property type="term" value="F:ribonucleoside triphosphate phosphatase activity"/>
    <property type="evidence" value="ECO:0007669"/>
    <property type="project" value="UniProtKB-EC"/>
</dbReference>
<proteinExistence type="evidence at protein level"/>
<feature type="region of interest" description="Disordered" evidence="8">
    <location>
        <begin position="156"/>
        <end position="179"/>
    </location>
</feature>
<evidence type="ECO:0000259" key="11">
    <source>
        <dbReference type="PROSITE" id="PS51194"/>
    </source>
</evidence>
<keyword evidence="15" id="KW-1267">Proteomics identification</keyword>
<evidence type="ECO:0000313" key="12">
    <source>
        <dbReference type="EMBL" id="EEC13683.1"/>
    </source>
</evidence>
<dbReference type="GO" id="GO:0005634">
    <property type="term" value="C:nucleus"/>
    <property type="evidence" value="ECO:0000318"/>
    <property type="project" value="GO_Central"/>
</dbReference>
<dbReference type="CDD" id="cd18791">
    <property type="entry name" value="SF2_C_RHA"/>
    <property type="match status" value="1"/>
</dbReference>
<dbReference type="Gene3D" id="1.20.120.1080">
    <property type="match status" value="1"/>
</dbReference>
<dbReference type="PaxDb" id="6945-B7Q4B1"/>
<dbReference type="PANTHER" id="PTHR18934:SF257">
    <property type="entry name" value="ATP-DEPENDENT RNA HELICASE DHX30"/>
    <property type="match status" value="1"/>
</dbReference>
<dbReference type="STRING" id="6945.B7Q4B1"/>
<dbReference type="InterPro" id="IPR014720">
    <property type="entry name" value="dsRBD_dom"/>
</dbReference>
<keyword evidence="2 12" id="KW-0378">Hydrolase</keyword>
<keyword evidence="4" id="KW-0067">ATP-binding</keyword>
<dbReference type="EC" id="3.6.1.15" evidence="12"/>
<dbReference type="PROSITE" id="PS50137">
    <property type="entry name" value="DS_RBD"/>
    <property type="match status" value="1"/>
</dbReference>
<dbReference type="EMBL" id="ABJB010702248">
    <property type="status" value="NOT_ANNOTATED_CDS"/>
    <property type="molecule type" value="Genomic_DNA"/>
</dbReference>
<feature type="compositionally biased region" description="Acidic residues" evidence="8">
    <location>
        <begin position="159"/>
        <end position="172"/>
    </location>
</feature>
<dbReference type="EMBL" id="ABJB010832104">
    <property type="status" value="NOT_ANNOTATED_CDS"/>
    <property type="molecule type" value="Genomic_DNA"/>
</dbReference>
<organism>
    <name type="scientific">Ixodes scapularis</name>
    <name type="common">Black-legged tick</name>
    <name type="synonym">Deer tick</name>
    <dbReference type="NCBI Taxonomy" id="6945"/>
    <lineage>
        <taxon>Eukaryota</taxon>
        <taxon>Metazoa</taxon>
        <taxon>Ecdysozoa</taxon>
        <taxon>Arthropoda</taxon>
        <taxon>Chelicerata</taxon>
        <taxon>Arachnida</taxon>
        <taxon>Acari</taxon>
        <taxon>Parasitiformes</taxon>
        <taxon>Ixodida</taxon>
        <taxon>Ixodoidea</taxon>
        <taxon>Ixodidae</taxon>
        <taxon>Ixodinae</taxon>
        <taxon>Ixodes</taxon>
    </lineage>
</organism>
<comment type="similarity">
    <text evidence="6">Belongs to the DExH box helicase family.</text>
</comment>
<evidence type="ECO:0000256" key="5">
    <source>
        <dbReference type="ARBA" id="ARBA00022884"/>
    </source>
</evidence>
<dbReference type="EMBL" id="ABJB011138923">
    <property type="status" value="NOT_ANNOTATED_CDS"/>
    <property type="molecule type" value="Genomic_DNA"/>
</dbReference>
<evidence type="ECO:0000256" key="2">
    <source>
        <dbReference type="ARBA" id="ARBA00022801"/>
    </source>
</evidence>
<dbReference type="InterPro" id="IPR014001">
    <property type="entry name" value="Helicase_ATP-bd"/>
</dbReference>
<dbReference type="InterPro" id="IPR007502">
    <property type="entry name" value="Helicase-assoc_dom"/>
</dbReference>
<dbReference type="Pfam" id="PF00270">
    <property type="entry name" value="DEAD"/>
    <property type="match status" value="1"/>
</dbReference>
<feature type="domain" description="DRBM" evidence="9">
    <location>
        <begin position="76"/>
        <end position="99"/>
    </location>
</feature>
<dbReference type="Pfam" id="PF00271">
    <property type="entry name" value="Helicase_C"/>
    <property type="match status" value="1"/>
</dbReference>
<name>B7Q4B1_IXOSC</name>
<dbReference type="EMBL" id="ABJB010246440">
    <property type="status" value="NOT_ANNOTATED_CDS"/>
    <property type="molecule type" value="Genomic_DNA"/>
</dbReference>
<sequence length="1019" mass="114864">MSTSKNGQTCQMPKPVELDARCVKAATNNIYVIVCRDRDDPGLRPEYEYKATEADSGTLTWEATVRVRWPCDLAFEGRGNSKSEAQRQAASALLEYLEDNGHVDSHGSPVTCSESERKALESTRDGPIKVSLPLTCIPTMRKLLNEFETVVSNAKPLPDTEDTLEDDLDVDSNDLNGSVAEPMRDIMTGRPLSVTSEEFDFERSKELYFNLEEASSESNSSMNAVRRSLPIYEYREQIVRTIENNRVVVLTGETGSGKTTQVPQFIFEEFISRDEGARCNVVVTQPRRISAISMAARVAKERGEELGESVGFQVRLSKQLLRRRGGILFCTTGILLRHLQGNPTLRGISHVLVDEVHERDVCTDFLLVLLRDVLRVNPTLQVVVMSATVSAQKFSRYFGGAPMLKIPGKIHPVKQYFLDDIRRLQMVPPVVSKANADPVKYVPDVVTHLMRHHPPGAILVFLPGWNEISRVRTALCKQLQPLDGDWVLPLHSRLPFKEQQRIFDTPPPGVRKVILSTNLAETSLTVEDVVYVVDSGLHRDQRYDPLLGVPLLGTFATSRSSAWQRLGRAGRVGPGECYHLFTREELEAREEFPRPEMQTTALTKVVMDCKLFCPTTPVGDLLSLAPDPPAPEMIRKAIADLQAMGIMDAEEELTELGHCLVHFGMAPQLAKALVYAAFFGCLGPVLSLAALLSETSNLFMDRESSSKSIRWVKACHDPSMRSDHLALAEIFSRWSQLDSPLEKHRFCQQHSLNMFCLKTAQGELSLPRSLSSTGFSKRFEGRFTEFHLRLKQEFEKSLTRSLMLTETLKGSGVELFDGKSWCMAPLMSGVLTAALYPQVLRVCKGRFKGRNQLMRNAVDFVCLNSKRSLVSEESLLHRKPPEYEHPWLVYLSAMKPSEHQPTTVYDCTLVTSLHLILFAGLSLDLAEDYVFDAVTQSQMATDQACLFIDNQRLLAFRCGREEAELMWRWRRMLDYMMDLHLSLRQIEELNQEEEHLQRNLWPRIVEATAEILARAQASS</sequence>
<gene>
    <name evidence="12" type="ORF">IscW_ISCW010381</name>
</gene>
<dbReference type="PROSITE" id="PS51192">
    <property type="entry name" value="HELICASE_ATP_BIND_1"/>
    <property type="match status" value="1"/>
</dbReference>
<dbReference type="Pfam" id="PF21010">
    <property type="entry name" value="HA2_C"/>
    <property type="match status" value="1"/>
</dbReference>
<dbReference type="VEuPathDB" id="VectorBase:ISCI010381"/>
<dbReference type="EMBL" id="ABJB010927278">
    <property type="status" value="NOT_ANNOTATED_CDS"/>
    <property type="molecule type" value="Genomic_DNA"/>
</dbReference>
<dbReference type="OrthoDB" id="5600252at2759"/>
<dbReference type="GO" id="GO:0003678">
    <property type="term" value="F:DNA helicase activity"/>
    <property type="evidence" value="ECO:0000318"/>
    <property type="project" value="GO_Central"/>
</dbReference>
<dbReference type="GO" id="GO:0005524">
    <property type="term" value="F:ATP binding"/>
    <property type="evidence" value="ECO:0007669"/>
    <property type="project" value="UniProtKB-KW"/>
</dbReference>
<accession>B7Q4B1</accession>
<reference evidence="13" key="2">
    <citation type="submission" date="2020-05" db="UniProtKB">
        <authorList>
            <consortium name="EnsemblMetazoa"/>
        </authorList>
    </citation>
    <scope>IDENTIFICATION</scope>
    <source>
        <strain evidence="13">wikel</strain>
    </source>
</reference>
<dbReference type="SUPFAM" id="SSF54768">
    <property type="entry name" value="dsRNA-binding domain-like"/>
    <property type="match status" value="1"/>
</dbReference>
<evidence type="ECO:0000259" key="10">
    <source>
        <dbReference type="PROSITE" id="PS51192"/>
    </source>
</evidence>
<protein>
    <submittedName>
        <fullName evidence="12 13">ATP-dependent RNA helicase, putative</fullName>
        <ecNumber evidence="12">3.6.1.15</ecNumber>
    </submittedName>
</protein>
<evidence type="ECO:0000313" key="13">
    <source>
        <dbReference type="EnsemblMetazoa" id="ISCW010381-PA"/>
    </source>
</evidence>
<dbReference type="PANTHER" id="PTHR18934">
    <property type="entry name" value="ATP-DEPENDENT RNA HELICASE"/>
    <property type="match status" value="1"/>
</dbReference>
<dbReference type="FunCoup" id="B7Q4B1">
    <property type="interactions" value="1674"/>
</dbReference>
<keyword evidence="14" id="KW-1185">Reference proteome</keyword>
<dbReference type="EMBL" id="ABJB010792579">
    <property type="status" value="NOT_ANNOTATED_CDS"/>
    <property type="molecule type" value="Genomic_DNA"/>
</dbReference>
<keyword evidence="5 7" id="KW-0694">RNA-binding</keyword>
<dbReference type="EMBL" id="ABJB010855991">
    <property type="status" value="NOT_ANNOTATED_CDS"/>
    <property type="molecule type" value="Genomic_DNA"/>
</dbReference>
<dbReference type="EnsemblMetazoa" id="ISCW010381-RA">
    <property type="protein sequence ID" value="ISCW010381-PA"/>
    <property type="gene ID" value="ISCW010381"/>
</dbReference>
<dbReference type="GO" id="GO:0003724">
    <property type="term" value="F:RNA helicase activity"/>
    <property type="evidence" value="ECO:0000318"/>
    <property type="project" value="GO_Central"/>
</dbReference>
<evidence type="ECO:0000256" key="4">
    <source>
        <dbReference type="ARBA" id="ARBA00022840"/>
    </source>
</evidence>
<evidence type="ECO:0007829" key="15">
    <source>
        <dbReference type="PeptideAtlas" id="B7Q4B1"/>
    </source>
</evidence>
<dbReference type="PROSITE" id="PS51194">
    <property type="entry name" value="HELICASE_CTER"/>
    <property type="match status" value="1"/>
</dbReference>
<dbReference type="PROSITE" id="PS00690">
    <property type="entry name" value="DEAH_ATP_HELICASE"/>
    <property type="match status" value="1"/>
</dbReference>
<dbReference type="SMART" id="SM00490">
    <property type="entry name" value="HELICc"/>
    <property type="match status" value="1"/>
</dbReference>
<dbReference type="EMBL" id="ABJB011125787">
    <property type="status" value="NOT_ANNOTATED_CDS"/>
    <property type="molecule type" value="Genomic_DNA"/>
</dbReference>
<feature type="domain" description="Helicase C-terminal" evidence="11">
    <location>
        <begin position="444"/>
        <end position="613"/>
    </location>
</feature>
<dbReference type="EMBL" id="ABJB011058763">
    <property type="status" value="NOT_ANNOTATED_CDS"/>
    <property type="molecule type" value="Genomic_DNA"/>
</dbReference>
<dbReference type="Gene3D" id="3.30.160.20">
    <property type="match status" value="1"/>
</dbReference>
<evidence type="ECO:0000256" key="8">
    <source>
        <dbReference type="SAM" id="MobiDB-lite"/>
    </source>
</evidence>
<dbReference type="InterPro" id="IPR001650">
    <property type="entry name" value="Helicase_C-like"/>
</dbReference>
<evidence type="ECO:0000256" key="7">
    <source>
        <dbReference type="PROSITE-ProRule" id="PRU00266"/>
    </source>
</evidence>
<dbReference type="FunFam" id="3.40.50.300:FF:000526">
    <property type="entry name" value="DExH-box ATP-dependent RNA helicase DExH3"/>
    <property type="match status" value="1"/>
</dbReference>
<evidence type="ECO:0000256" key="1">
    <source>
        <dbReference type="ARBA" id="ARBA00022741"/>
    </source>
</evidence>
<feature type="domain" description="Helicase ATP-binding" evidence="10">
    <location>
        <begin position="239"/>
        <end position="407"/>
    </location>
</feature>
<evidence type="ECO:0000313" key="14">
    <source>
        <dbReference type="Proteomes" id="UP000001555"/>
    </source>
</evidence>